<keyword evidence="5" id="KW-1185">Reference proteome</keyword>
<dbReference type="OrthoDB" id="198977at2759"/>
<proteinExistence type="predicted"/>
<protein>
    <submittedName>
        <fullName evidence="4">Vesicle-mediated ER to Golgi transport protein</fullName>
        <ecNumber evidence="4">2.1.1.319</ecNumber>
    </submittedName>
</protein>
<dbReference type="Pfam" id="PF04871">
    <property type="entry name" value="Uso1_p115_C"/>
    <property type="match status" value="1"/>
</dbReference>
<dbReference type="Proteomes" id="UP001151516">
    <property type="component" value="Unassembled WGS sequence"/>
</dbReference>
<dbReference type="GO" id="GO:0032259">
    <property type="term" value="P:methylation"/>
    <property type="evidence" value="ECO:0007669"/>
    <property type="project" value="UniProtKB-KW"/>
</dbReference>
<comment type="caution">
    <text evidence="4">The sequence shown here is derived from an EMBL/GenBank/DDBJ whole genome shotgun (WGS) entry which is preliminary data.</text>
</comment>
<feature type="region of interest" description="Disordered" evidence="2">
    <location>
        <begin position="102"/>
        <end position="131"/>
    </location>
</feature>
<name>A0A9W8G8Q2_9FUNG</name>
<evidence type="ECO:0000313" key="4">
    <source>
        <dbReference type="EMBL" id="KAJ2678152.1"/>
    </source>
</evidence>
<dbReference type="InterPro" id="IPR006955">
    <property type="entry name" value="Uso1_p115_C"/>
</dbReference>
<keyword evidence="1" id="KW-0175">Coiled coil</keyword>
<feature type="domain" description="Uso1/p115-like vesicle tethering protein C-terminal" evidence="3">
    <location>
        <begin position="3"/>
        <end position="131"/>
    </location>
</feature>
<evidence type="ECO:0000259" key="3">
    <source>
        <dbReference type="Pfam" id="PF04871"/>
    </source>
</evidence>
<feature type="coiled-coil region" evidence="1">
    <location>
        <begin position="3"/>
        <end position="100"/>
    </location>
</feature>
<dbReference type="GO" id="GO:0016192">
    <property type="term" value="P:vesicle-mediated transport"/>
    <property type="evidence" value="ECO:0007669"/>
    <property type="project" value="InterPro"/>
</dbReference>
<keyword evidence="4" id="KW-0808">Transferase</keyword>
<gene>
    <name evidence="4" type="primary">USO1_2</name>
    <name evidence="4" type="ORF">IWW39_006544</name>
</gene>
<dbReference type="GO" id="GO:0035242">
    <property type="term" value="F:protein-arginine omega-N asymmetric methyltransferase activity"/>
    <property type="evidence" value="ECO:0007669"/>
    <property type="project" value="UniProtKB-EC"/>
</dbReference>
<feature type="compositionally biased region" description="Acidic residues" evidence="2">
    <location>
        <begin position="118"/>
        <end position="131"/>
    </location>
</feature>
<accession>A0A9W8G8Q2</accession>
<dbReference type="GO" id="GO:0006886">
    <property type="term" value="P:intracellular protein transport"/>
    <property type="evidence" value="ECO:0007669"/>
    <property type="project" value="InterPro"/>
</dbReference>
<feature type="non-terminal residue" evidence="4">
    <location>
        <position position="1"/>
    </location>
</feature>
<dbReference type="EMBL" id="JANBTX010000916">
    <property type="protein sequence ID" value="KAJ2678152.1"/>
    <property type="molecule type" value="Genomic_DNA"/>
</dbReference>
<dbReference type="EC" id="2.1.1.319" evidence="4"/>
<evidence type="ECO:0000313" key="5">
    <source>
        <dbReference type="Proteomes" id="UP001151516"/>
    </source>
</evidence>
<dbReference type="AlphaFoldDB" id="A0A9W8G8Q2"/>
<evidence type="ECO:0000256" key="2">
    <source>
        <dbReference type="SAM" id="MobiDB-lite"/>
    </source>
</evidence>
<sequence length="131" mass="14520">SQRDELQKKLANAEKQVVKAAAAGRNTNKKKEQQQATELIALESDVKAKDEQIAKLTAQVAELSDKVKQLGLVDELKERLAGLEKEQEDLLVYLADQEQQAKESRAKLRGYGEAIPPSDDEDGEDDGDDEE</sequence>
<evidence type="ECO:0000256" key="1">
    <source>
        <dbReference type="SAM" id="Coils"/>
    </source>
</evidence>
<keyword evidence="4" id="KW-0489">Methyltransferase</keyword>
<reference evidence="4" key="1">
    <citation type="submission" date="2022-07" db="EMBL/GenBank/DDBJ databases">
        <title>Phylogenomic reconstructions and comparative analyses of Kickxellomycotina fungi.</title>
        <authorList>
            <person name="Reynolds N.K."/>
            <person name="Stajich J.E."/>
            <person name="Barry K."/>
            <person name="Grigoriev I.V."/>
            <person name="Crous P."/>
            <person name="Smith M.E."/>
        </authorList>
    </citation>
    <scope>NUCLEOTIDE SEQUENCE</scope>
    <source>
        <strain evidence="4">CBS 109367</strain>
    </source>
</reference>
<organism evidence="4 5">
    <name type="scientific">Coemansia spiralis</name>
    <dbReference type="NCBI Taxonomy" id="417178"/>
    <lineage>
        <taxon>Eukaryota</taxon>
        <taxon>Fungi</taxon>
        <taxon>Fungi incertae sedis</taxon>
        <taxon>Zoopagomycota</taxon>
        <taxon>Kickxellomycotina</taxon>
        <taxon>Kickxellomycetes</taxon>
        <taxon>Kickxellales</taxon>
        <taxon>Kickxellaceae</taxon>
        <taxon>Coemansia</taxon>
    </lineage>
</organism>